<dbReference type="AlphaFoldDB" id="A0A9D1V2S5"/>
<proteinExistence type="inferred from homology"/>
<dbReference type="Gene3D" id="3.40.190.10">
    <property type="entry name" value="Periplasmic binding protein-like II"/>
    <property type="match status" value="2"/>
</dbReference>
<keyword evidence="3" id="KW-0238">DNA-binding</keyword>
<evidence type="ECO:0000313" key="6">
    <source>
        <dbReference type="EMBL" id="HIX05038.1"/>
    </source>
</evidence>
<comment type="caution">
    <text evidence="6">The sequence shown here is derived from an EMBL/GenBank/DDBJ whole genome shotgun (WGS) entry which is preliminary data.</text>
</comment>
<sequence length="294" mass="32336">MVDPKLTTFLTLVEEKTTVRCAEALHLSQPAVTQHIRSLEAEYGVKLFAKEGRRLTLTEAGARFYRMARRLPAMEAQLRAALAEGEAAPLHFGVTRSIGEGLMPRLAPALLEALPGRRLEMRLQNTRTLLEELDKGEIEFALIEGNASHRRYCCRPFYSARFSALGAARGRWAGCQSLAALCTAPLLAREAGSGSREILESALAARGLSAEDFAACHVFESVPVLLELAALDKGVTFAYEVAAAPLLESGRLARLAAKDFSLIRPFAFVTLPHSPFARQEQYLFEHIRDLCARL</sequence>
<evidence type="ECO:0000256" key="3">
    <source>
        <dbReference type="ARBA" id="ARBA00023125"/>
    </source>
</evidence>
<dbReference type="Proteomes" id="UP000824193">
    <property type="component" value="Unassembled WGS sequence"/>
</dbReference>
<evidence type="ECO:0000256" key="4">
    <source>
        <dbReference type="ARBA" id="ARBA00023163"/>
    </source>
</evidence>
<dbReference type="InterPro" id="IPR000847">
    <property type="entry name" value="LysR_HTH_N"/>
</dbReference>
<organism evidence="6 7">
    <name type="scientific">Candidatus Allofournierella pullicola</name>
    <dbReference type="NCBI Taxonomy" id="2838596"/>
    <lineage>
        <taxon>Bacteria</taxon>
        <taxon>Bacillati</taxon>
        <taxon>Bacillota</taxon>
        <taxon>Clostridia</taxon>
        <taxon>Eubacteriales</taxon>
        <taxon>Oscillospiraceae</taxon>
        <taxon>Allofournierella</taxon>
    </lineage>
</organism>
<dbReference type="GO" id="GO:0003700">
    <property type="term" value="F:DNA-binding transcription factor activity"/>
    <property type="evidence" value="ECO:0007669"/>
    <property type="project" value="InterPro"/>
</dbReference>
<reference evidence="6" key="2">
    <citation type="submission" date="2021-04" db="EMBL/GenBank/DDBJ databases">
        <authorList>
            <person name="Gilroy R."/>
        </authorList>
    </citation>
    <scope>NUCLEOTIDE SEQUENCE</scope>
    <source>
        <strain evidence="6">2239</strain>
    </source>
</reference>
<dbReference type="Pfam" id="PF03466">
    <property type="entry name" value="LysR_substrate"/>
    <property type="match status" value="1"/>
</dbReference>
<dbReference type="EMBL" id="DXFW01000008">
    <property type="protein sequence ID" value="HIX05038.1"/>
    <property type="molecule type" value="Genomic_DNA"/>
</dbReference>
<dbReference type="PRINTS" id="PR00039">
    <property type="entry name" value="HTHLYSR"/>
</dbReference>
<dbReference type="Gene3D" id="1.10.10.10">
    <property type="entry name" value="Winged helix-like DNA-binding domain superfamily/Winged helix DNA-binding domain"/>
    <property type="match status" value="1"/>
</dbReference>
<feature type="domain" description="HTH lysR-type" evidence="5">
    <location>
        <begin position="1"/>
        <end position="58"/>
    </location>
</feature>
<comment type="similarity">
    <text evidence="1">Belongs to the LysR transcriptional regulatory family.</text>
</comment>
<dbReference type="SUPFAM" id="SSF46785">
    <property type="entry name" value="Winged helix' DNA-binding domain"/>
    <property type="match status" value="1"/>
</dbReference>
<dbReference type="InterPro" id="IPR036388">
    <property type="entry name" value="WH-like_DNA-bd_sf"/>
</dbReference>
<dbReference type="PANTHER" id="PTHR30126:SF91">
    <property type="entry name" value="LYSR FAMILY TRANSCRIPTIONAL REGULATOR"/>
    <property type="match status" value="1"/>
</dbReference>
<dbReference type="InterPro" id="IPR036390">
    <property type="entry name" value="WH_DNA-bd_sf"/>
</dbReference>
<evidence type="ECO:0000256" key="1">
    <source>
        <dbReference type="ARBA" id="ARBA00009437"/>
    </source>
</evidence>
<name>A0A9D1V2S5_9FIRM</name>
<dbReference type="InterPro" id="IPR005119">
    <property type="entry name" value="LysR_subst-bd"/>
</dbReference>
<keyword evidence="2" id="KW-0805">Transcription regulation</keyword>
<keyword evidence="4" id="KW-0804">Transcription</keyword>
<gene>
    <name evidence="6" type="ORF">H9865_02850</name>
</gene>
<protein>
    <submittedName>
        <fullName evidence="6">LysR family transcriptional regulator</fullName>
    </submittedName>
</protein>
<dbReference type="GO" id="GO:0000976">
    <property type="term" value="F:transcription cis-regulatory region binding"/>
    <property type="evidence" value="ECO:0007669"/>
    <property type="project" value="TreeGrafter"/>
</dbReference>
<dbReference type="Pfam" id="PF00126">
    <property type="entry name" value="HTH_1"/>
    <property type="match status" value="1"/>
</dbReference>
<accession>A0A9D1V2S5</accession>
<dbReference type="PROSITE" id="PS50931">
    <property type="entry name" value="HTH_LYSR"/>
    <property type="match status" value="1"/>
</dbReference>
<dbReference type="PANTHER" id="PTHR30126">
    <property type="entry name" value="HTH-TYPE TRANSCRIPTIONAL REGULATOR"/>
    <property type="match status" value="1"/>
</dbReference>
<evidence type="ECO:0000256" key="2">
    <source>
        <dbReference type="ARBA" id="ARBA00023015"/>
    </source>
</evidence>
<evidence type="ECO:0000259" key="5">
    <source>
        <dbReference type="PROSITE" id="PS50931"/>
    </source>
</evidence>
<evidence type="ECO:0000313" key="7">
    <source>
        <dbReference type="Proteomes" id="UP000824193"/>
    </source>
</evidence>
<dbReference type="SUPFAM" id="SSF53850">
    <property type="entry name" value="Periplasmic binding protein-like II"/>
    <property type="match status" value="1"/>
</dbReference>
<reference evidence="6" key="1">
    <citation type="journal article" date="2021" name="PeerJ">
        <title>Extensive microbial diversity within the chicken gut microbiome revealed by metagenomics and culture.</title>
        <authorList>
            <person name="Gilroy R."/>
            <person name="Ravi A."/>
            <person name="Getino M."/>
            <person name="Pursley I."/>
            <person name="Horton D.L."/>
            <person name="Alikhan N.F."/>
            <person name="Baker D."/>
            <person name="Gharbi K."/>
            <person name="Hall N."/>
            <person name="Watson M."/>
            <person name="Adriaenssens E.M."/>
            <person name="Foster-Nyarko E."/>
            <person name="Jarju S."/>
            <person name="Secka A."/>
            <person name="Antonio M."/>
            <person name="Oren A."/>
            <person name="Chaudhuri R.R."/>
            <person name="La Ragione R."/>
            <person name="Hildebrand F."/>
            <person name="Pallen M.J."/>
        </authorList>
    </citation>
    <scope>NUCLEOTIDE SEQUENCE</scope>
    <source>
        <strain evidence="6">2239</strain>
    </source>
</reference>